<evidence type="ECO:0000256" key="1">
    <source>
        <dbReference type="ARBA" id="ARBA00004651"/>
    </source>
</evidence>
<dbReference type="InterPro" id="IPR013525">
    <property type="entry name" value="ABC2_TM"/>
</dbReference>
<dbReference type="PANTHER" id="PTHR30294">
    <property type="entry name" value="MEMBRANE COMPONENT OF ABC TRANSPORTER YHHJ-RELATED"/>
    <property type="match status" value="1"/>
</dbReference>
<feature type="domain" description="DUF7088" evidence="10">
    <location>
        <begin position="282"/>
        <end position="386"/>
    </location>
</feature>
<evidence type="ECO:0000256" key="7">
    <source>
        <dbReference type="SAM" id="Phobius"/>
    </source>
</evidence>
<reference evidence="11 12" key="1">
    <citation type="submission" date="2019-02" db="EMBL/GenBank/DDBJ databases">
        <title>Marinobacter halodurans sp. nov., a marine bacterium isolated from sea tidal flat.</title>
        <authorList>
            <person name="Yoo Y."/>
            <person name="Lee D.W."/>
            <person name="Kim B.S."/>
            <person name="Kim J.-J."/>
        </authorList>
    </citation>
    <scope>NUCLEOTIDE SEQUENCE [LARGE SCALE GENOMIC DNA]</scope>
    <source>
        <strain evidence="11 12">YJ-S3-2</strain>
    </source>
</reference>
<gene>
    <name evidence="11" type="ORF">EZI54_12130</name>
</gene>
<feature type="transmembrane region" description="Helical" evidence="7">
    <location>
        <begin position="160"/>
        <end position="178"/>
    </location>
</feature>
<evidence type="ECO:0000313" key="11">
    <source>
        <dbReference type="EMBL" id="TBW55196.1"/>
    </source>
</evidence>
<sequence>MHDLMTIARKEFRGFFASPAAFLFLGVFLAVTLFVVFWGEAFFARNIADVRPLFEWMPLLLIFLIGALTMRSWSEERRSGTVESLLTSPVGPLHLIGGKFLAGMGLLVLALAMTLPLPITVSFIGPLDWGPVIGGYVATLFLGAAYLSIGLFMSSRTDNPIVSLILTTLVCGIFYLLGSSLLTNLFGHQVAHFLEEIGTGSRFDSITRGVIDLRDLYYYLSITGVFLVLNRLSLERMRWAGNPPNRRHRGWTWVCMLAIANFVVANAWLTPVSSARADITQSQMYSLSDATYHELDQLHEPLVIRGYFSDKTHPLLAPLVPRIRDLLQEYAIAGGKNVQVQFLDPTKDHAVEEQAASRYGIKPVPFQTASRYQSSVVNAYFNVVVSYGDQYEVLGFRDLIDVKSQSDNKLDVALKSPEYELTRTIHKLVSTYRAGDNAFATLDQPVTFHGYFSSGQKLPKELVQLKGNVTDILKDMAKGHEDKLSIQIEDPDANGGKLGDQLTEQYGYQPRIASLTDPQPFWFNMTLQSGDNVVPVPLPDTLDKAAMKRSVKAALQRLTPGVLKTVTVVAPQDPMARMRQMRGMPPQSQYQKLMAALKDNVRVKQSQLSDGKVPAETDLLLVLAPQDLDDKQRFAIDQFLMRGGRIVMATSPFKVSAGRSLSMEKTKSGLEDWLAQMGITIQKKMVLDAQSSSLPVPVTRNVGGMNFREIQMVPYAPFPDLRGDELNPKHPVTRSLDQMTLGWASPITIDKKTMGDRKVTRLLESSPQTWTTDGTQAIPNMNQYPQLGFATQGEPKAQTLAVAIKGQFQSYYADRQSPLAQSADDQGGKATKNAKGKKQADKPTFTSVIKQSPDSSRLVLIASNAFASDTMLNLVSQELGTVYTKPIDMVQNAIDWSLEDPGLLAIRGQTQFARTLVPMDNDTQRFWEYLNYGLAALALLLVWLWRRSVRAGDRRRYQRILAEV</sequence>
<feature type="domain" description="ABC-type uncharacterised transport system" evidence="8">
    <location>
        <begin position="585"/>
        <end position="877"/>
    </location>
</feature>
<dbReference type="InterPro" id="IPR051449">
    <property type="entry name" value="ABC-2_transporter_component"/>
</dbReference>
<dbReference type="InterPro" id="IPR055396">
    <property type="entry name" value="DUF7088"/>
</dbReference>
<comment type="caution">
    <text evidence="11">The sequence shown here is derived from an EMBL/GenBank/DDBJ whole genome shotgun (WGS) entry which is preliminary data.</text>
</comment>
<evidence type="ECO:0000313" key="12">
    <source>
        <dbReference type="Proteomes" id="UP000313645"/>
    </source>
</evidence>
<evidence type="ECO:0000256" key="3">
    <source>
        <dbReference type="ARBA" id="ARBA00022692"/>
    </source>
</evidence>
<name>A0ABY1ZLJ9_9GAMM</name>
<feature type="transmembrane region" description="Helical" evidence="7">
    <location>
        <begin position="926"/>
        <end position="945"/>
    </location>
</feature>
<evidence type="ECO:0000256" key="4">
    <source>
        <dbReference type="ARBA" id="ARBA00022989"/>
    </source>
</evidence>
<keyword evidence="12" id="KW-1185">Reference proteome</keyword>
<keyword evidence="2" id="KW-1003">Cell membrane</keyword>
<feature type="domain" description="ABC-2 type transporter transmembrane" evidence="9">
    <location>
        <begin position="57"/>
        <end position="177"/>
    </location>
</feature>
<comment type="subcellular location">
    <subcellularLocation>
        <location evidence="1">Cell membrane</location>
        <topology evidence="1">Multi-pass membrane protein</topology>
    </subcellularLocation>
</comment>
<feature type="transmembrane region" description="Helical" evidence="7">
    <location>
        <begin position="216"/>
        <end position="234"/>
    </location>
</feature>
<evidence type="ECO:0000256" key="6">
    <source>
        <dbReference type="SAM" id="MobiDB-lite"/>
    </source>
</evidence>
<evidence type="ECO:0000256" key="5">
    <source>
        <dbReference type="ARBA" id="ARBA00023136"/>
    </source>
</evidence>
<keyword evidence="3 7" id="KW-0812">Transmembrane</keyword>
<dbReference type="Proteomes" id="UP000313645">
    <property type="component" value="Unassembled WGS sequence"/>
</dbReference>
<feature type="transmembrane region" description="Helical" evidence="7">
    <location>
        <begin position="250"/>
        <end position="269"/>
    </location>
</feature>
<dbReference type="Pfam" id="PF23357">
    <property type="entry name" value="DUF7088"/>
    <property type="match status" value="1"/>
</dbReference>
<feature type="region of interest" description="Disordered" evidence="6">
    <location>
        <begin position="816"/>
        <end position="849"/>
    </location>
</feature>
<proteinExistence type="predicted"/>
<evidence type="ECO:0000256" key="2">
    <source>
        <dbReference type="ARBA" id="ARBA00022475"/>
    </source>
</evidence>
<dbReference type="PANTHER" id="PTHR30294:SF29">
    <property type="entry name" value="MULTIDRUG ABC TRANSPORTER PERMEASE YBHS-RELATED"/>
    <property type="match status" value="1"/>
</dbReference>
<evidence type="ECO:0000259" key="8">
    <source>
        <dbReference type="Pfam" id="PF09822"/>
    </source>
</evidence>
<feature type="transmembrane region" description="Helical" evidence="7">
    <location>
        <begin position="93"/>
        <end position="113"/>
    </location>
</feature>
<keyword evidence="4 7" id="KW-1133">Transmembrane helix</keyword>
<evidence type="ECO:0000259" key="9">
    <source>
        <dbReference type="Pfam" id="PF12698"/>
    </source>
</evidence>
<protein>
    <submittedName>
        <fullName evidence="11">ABC transporter permease</fullName>
    </submittedName>
</protein>
<dbReference type="Pfam" id="PF12698">
    <property type="entry name" value="ABC2_membrane_3"/>
    <property type="match status" value="1"/>
</dbReference>
<organism evidence="11 12">
    <name type="scientific">Marinobacter halodurans</name>
    <dbReference type="NCBI Taxonomy" id="2528979"/>
    <lineage>
        <taxon>Bacteria</taxon>
        <taxon>Pseudomonadati</taxon>
        <taxon>Pseudomonadota</taxon>
        <taxon>Gammaproteobacteria</taxon>
        <taxon>Pseudomonadales</taxon>
        <taxon>Marinobacteraceae</taxon>
        <taxon>Marinobacter</taxon>
    </lineage>
</organism>
<dbReference type="InterPro" id="IPR019196">
    <property type="entry name" value="ABC_transp_unknown"/>
</dbReference>
<dbReference type="Pfam" id="PF09822">
    <property type="entry name" value="ABC_transp_aux"/>
    <property type="match status" value="1"/>
</dbReference>
<accession>A0ABY1ZLJ9</accession>
<keyword evidence="5 7" id="KW-0472">Membrane</keyword>
<feature type="transmembrane region" description="Helical" evidence="7">
    <location>
        <begin position="133"/>
        <end position="153"/>
    </location>
</feature>
<evidence type="ECO:0000259" key="10">
    <source>
        <dbReference type="Pfam" id="PF23357"/>
    </source>
</evidence>
<dbReference type="RefSeq" id="WP_131482152.1">
    <property type="nucleotide sequence ID" value="NZ_SJDL01000017.1"/>
</dbReference>
<feature type="transmembrane region" description="Helical" evidence="7">
    <location>
        <begin position="56"/>
        <end position="73"/>
    </location>
</feature>
<feature type="transmembrane region" description="Helical" evidence="7">
    <location>
        <begin position="21"/>
        <end position="44"/>
    </location>
</feature>
<dbReference type="EMBL" id="SJDL01000017">
    <property type="protein sequence ID" value="TBW55196.1"/>
    <property type="molecule type" value="Genomic_DNA"/>
</dbReference>